<feature type="domain" description="Transglycosylase SLT" evidence="1">
    <location>
        <begin position="40"/>
        <end position="151"/>
    </location>
</feature>
<dbReference type="AlphaFoldDB" id="A0AAX3N6C5"/>
<dbReference type="EMBL" id="CP118101">
    <property type="protein sequence ID" value="WDH84285.1"/>
    <property type="molecule type" value="Genomic_DNA"/>
</dbReference>
<dbReference type="CDD" id="cd16896">
    <property type="entry name" value="LT_Slt70-like"/>
    <property type="match status" value="1"/>
</dbReference>
<dbReference type="PANTHER" id="PTHR37423:SF2">
    <property type="entry name" value="MEMBRANE-BOUND LYTIC MUREIN TRANSGLYCOSYLASE C"/>
    <property type="match status" value="1"/>
</dbReference>
<evidence type="ECO:0000259" key="1">
    <source>
        <dbReference type="Pfam" id="PF01464"/>
    </source>
</evidence>
<dbReference type="Pfam" id="PF01464">
    <property type="entry name" value="SLT"/>
    <property type="match status" value="1"/>
</dbReference>
<dbReference type="InterPro" id="IPR008258">
    <property type="entry name" value="Transglycosylase_SLT_dom_1"/>
</dbReference>
<organism evidence="2 3">
    <name type="scientific">Paenibacillus urinalis</name>
    <dbReference type="NCBI Taxonomy" id="521520"/>
    <lineage>
        <taxon>Bacteria</taxon>
        <taxon>Bacillati</taxon>
        <taxon>Bacillota</taxon>
        <taxon>Bacilli</taxon>
        <taxon>Bacillales</taxon>
        <taxon>Paenibacillaceae</taxon>
        <taxon>Paenibacillus</taxon>
    </lineage>
</organism>
<dbReference type="InterPro" id="IPR023346">
    <property type="entry name" value="Lysozyme-like_dom_sf"/>
</dbReference>
<dbReference type="PANTHER" id="PTHR37423">
    <property type="entry name" value="SOLUBLE LYTIC MUREIN TRANSGLYCOSYLASE-RELATED"/>
    <property type="match status" value="1"/>
</dbReference>
<name>A0AAX3N6C5_9BACL</name>
<sequence length="187" mass="21885">MKLLRKKRSLLVLFIAFVLLLFLNTNWMSWFYPIHYKEQIRTHSANYEVDPFLVASIIRVESNYKLSRESKKGAIGLMQLMPDTANWILETARLDNVTLDELKHEPDANIQMGTWYLDYLSDHFEGNPIAAIAAYNAGQGNVGSWIKEGKWDGHLDTIGEIPIGETRHYVQRVVYYYNQYKDIYKEF</sequence>
<evidence type="ECO:0000313" key="2">
    <source>
        <dbReference type="EMBL" id="WDH84285.1"/>
    </source>
</evidence>
<accession>A0AAX3N6C5</accession>
<gene>
    <name evidence="2" type="ORF">PUW23_08765</name>
</gene>
<proteinExistence type="predicted"/>
<dbReference type="Gene3D" id="1.10.530.10">
    <property type="match status" value="1"/>
</dbReference>
<evidence type="ECO:0000313" key="3">
    <source>
        <dbReference type="Proteomes" id="UP001220962"/>
    </source>
</evidence>
<reference evidence="2" key="1">
    <citation type="submission" date="2023-02" db="EMBL/GenBank/DDBJ databases">
        <title>Pathogen: clinical or host-associated sample.</title>
        <authorList>
            <person name="Hergert J."/>
            <person name="Casey R."/>
            <person name="Wagner J."/>
            <person name="Young E.L."/>
            <person name="Oakeson K.F."/>
        </authorList>
    </citation>
    <scope>NUCLEOTIDE SEQUENCE</scope>
    <source>
        <strain evidence="2">2022CK-00830</strain>
    </source>
</reference>
<protein>
    <submittedName>
        <fullName evidence="2">Lytic transglycosylase domain-containing protein</fullName>
    </submittedName>
</protein>
<dbReference type="Proteomes" id="UP001220962">
    <property type="component" value="Chromosome"/>
</dbReference>
<dbReference type="RefSeq" id="WP_076311397.1">
    <property type="nucleotide sequence ID" value="NZ_CP118101.1"/>
</dbReference>
<dbReference type="SUPFAM" id="SSF53955">
    <property type="entry name" value="Lysozyme-like"/>
    <property type="match status" value="1"/>
</dbReference>